<evidence type="ECO:0000256" key="7">
    <source>
        <dbReference type="ARBA" id="ARBA00044740"/>
    </source>
</evidence>
<organism evidence="11 12">
    <name type="scientific">Carassius auratus</name>
    <name type="common">Goldfish</name>
    <dbReference type="NCBI Taxonomy" id="7957"/>
    <lineage>
        <taxon>Eukaryota</taxon>
        <taxon>Metazoa</taxon>
        <taxon>Chordata</taxon>
        <taxon>Craniata</taxon>
        <taxon>Vertebrata</taxon>
        <taxon>Euteleostomi</taxon>
        <taxon>Actinopterygii</taxon>
        <taxon>Neopterygii</taxon>
        <taxon>Teleostei</taxon>
        <taxon>Ostariophysi</taxon>
        <taxon>Cypriniformes</taxon>
        <taxon>Cyprinidae</taxon>
        <taxon>Cyprininae</taxon>
        <taxon>Carassius</taxon>
    </lineage>
</organism>
<dbReference type="SUPFAM" id="SSF54117">
    <property type="entry name" value="Interleukin 8-like chemokines"/>
    <property type="match status" value="1"/>
</dbReference>
<evidence type="ECO:0000313" key="11">
    <source>
        <dbReference type="Proteomes" id="UP000515129"/>
    </source>
</evidence>
<reference evidence="12" key="1">
    <citation type="submission" date="2025-08" db="UniProtKB">
        <authorList>
            <consortium name="RefSeq"/>
        </authorList>
    </citation>
    <scope>IDENTIFICATION</scope>
    <source>
        <strain evidence="12">Wakin</strain>
        <tissue evidence="12">Muscle</tissue>
    </source>
</reference>
<feature type="signal peptide" evidence="9">
    <location>
        <begin position="1"/>
        <end position="19"/>
    </location>
</feature>
<dbReference type="InterPro" id="IPR036048">
    <property type="entry name" value="Interleukin_8-like_sf"/>
</dbReference>
<dbReference type="SMART" id="SM00199">
    <property type="entry name" value="SCY"/>
    <property type="match status" value="1"/>
</dbReference>
<dbReference type="GeneID" id="113042854"/>
<feature type="chain" id="PRO_5028504407" description="C-C motif chemokine" evidence="9">
    <location>
        <begin position="20"/>
        <end position="131"/>
    </location>
</feature>
<evidence type="ECO:0000256" key="2">
    <source>
        <dbReference type="ARBA" id="ARBA00010868"/>
    </source>
</evidence>
<sequence>MRSLMCLLFLVICSVQVTSNAPSAIDAQTNCCLEFSNVTIPVKRVVSFYWTSSSCPRRAIVFKTKAEKDFCVNPETSWVSSHVDIVDKRNNCYTAINNRGSLHVVQKLRASGDQKNCFYIVFDHHNKTYQT</sequence>
<comment type="subunit">
    <text evidence="8">Self-associates. Also heterodimer of MIP-1-alpha(4-69) and MIP-1-beta(3-69). Interacts with CCR1.</text>
</comment>
<evidence type="ECO:0000256" key="8">
    <source>
        <dbReference type="ARBA" id="ARBA00046726"/>
    </source>
</evidence>
<dbReference type="RefSeq" id="XP_026057628.1">
    <property type="nucleotide sequence ID" value="XM_026201843.1"/>
</dbReference>
<dbReference type="Gene3D" id="2.40.50.40">
    <property type="match status" value="1"/>
</dbReference>
<dbReference type="AlphaFoldDB" id="A0A6P6JDP5"/>
<dbReference type="Proteomes" id="UP000515129">
    <property type="component" value="Chromosome 25"/>
</dbReference>
<evidence type="ECO:0000313" key="12">
    <source>
        <dbReference type="RefSeq" id="XP_026057628.1"/>
    </source>
</evidence>
<feature type="domain" description="Chemokine interleukin-8-like" evidence="10">
    <location>
        <begin position="28"/>
        <end position="86"/>
    </location>
</feature>
<evidence type="ECO:0000256" key="1">
    <source>
        <dbReference type="ARBA" id="ARBA00004613"/>
    </source>
</evidence>
<dbReference type="GO" id="GO:0006955">
    <property type="term" value="P:immune response"/>
    <property type="evidence" value="ECO:0007669"/>
    <property type="project" value="InterPro"/>
</dbReference>
<dbReference type="InterPro" id="IPR039809">
    <property type="entry name" value="Chemokine_b/g/d"/>
</dbReference>
<evidence type="ECO:0000256" key="9">
    <source>
        <dbReference type="RuleBase" id="RU361150"/>
    </source>
</evidence>
<dbReference type="Pfam" id="PF00048">
    <property type="entry name" value="IL8"/>
    <property type="match status" value="1"/>
</dbReference>
<dbReference type="OrthoDB" id="8934837at2759"/>
<dbReference type="PANTHER" id="PTHR12015">
    <property type="entry name" value="SMALL INDUCIBLE CYTOKINE A"/>
    <property type="match status" value="1"/>
</dbReference>
<dbReference type="InterPro" id="IPR001811">
    <property type="entry name" value="Chemokine_IL8-like_dom"/>
</dbReference>
<evidence type="ECO:0000256" key="4">
    <source>
        <dbReference type="ARBA" id="ARBA00022525"/>
    </source>
</evidence>
<comment type="similarity">
    <text evidence="2 9">Belongs to the intercrine beta (chemokine CC) family.</text>
</comment>
<evidence type="ECO:0000256" key="5">
    <source>
        <dbReference type="ARBA" id="ARBA00022729"/>
    </source>
</evidence>
<evidence type="ECO:0000256" key="3">
    <source>
        <dbReference type="ARBA" id="ARBA00022514"/>
    </source>
</evidence>
<keyword evidence="6" id="KW-1015">Disulfide bond</keyword>
<proteinExistence type="inferred from homology"/>
<gene>
    <name evidence="12" type="primary">LOC113042854</name>
</gene>
<dbReference type="PANTHER" id="PTHR12015:SF183">
    <property type="entry name" value="C-C MOTIF CHEMOKINE 3"/>
    <property type="match status" value="1"/>
</dbReference>
<keyword evidence="9" id="KW-0145">Chemotaxis</keyword>
<accession>A0A6P6JDP5</accession>
<comment type="function">
    <text evidence="7">Monokine with inflammatory and chemokinetic properties. Binds to CCR1, CCR4 and CCR5. One of the major HIV-suppressive factors produced by CD8+ T-cells. Recombinant MIP-1-alpha induces a dose-dependent inhibition of different strains of HIV-1, HIV-2, and simian immunodeficiency virus (SIV).</text>
</comment>
<keyword evidence="4 9" id="KW-0964">Secreted</keyword>
<keyword evidence="3 9" id="KW-0202">Cytokine</keyword>
<name>A0A6P6JDP5_CARAU</name>
<keyword evidence="11" id="KW-1185">Reference proteome</keyword>
<evidence type="ECO:0000259" key="10">
    <source>
        <dbReference type="SMART" id="SM00199"/>
    </source>
</evidence>
<dbReference type="InterPro" id="IPR000827">
    <property type="entry name" value="Chemokine_CC_CS"/>
</dbReference>
<dbReference type="PROSITE" id="PS00472">
    <property type="entry name" value="SMALL_CYTOKINES_CC"/>
    <property type="match status" value="1"/>
</dbReference>
<protein>
    <recommendedName>
        <fullName evidence="9">C-C motif chemokine</fullName>
    </recommendedName>
</protein>
<keyword evidence="5 9" id="KW-0732">Signal</keyword>
<dbReference type="KEGG" id="caua:113042854"/>
<dbReference type="CDD" id="cd00272">
    <property type="entry name" value="Chemokine_CC"/>
    <property type="match status" value="1"/>
</dbReference>
<comment type="subcellular location">
    <subcellularLocation>
        <location evidence="1 9">Secreted</location>
    </subcellularLocation>
</comment>
<evidence type="ECO:0000256" key="6">
    <source>
        <dbReference type="ARBA" id="ARBA00023157"/>
    </source>
</evidence>
<dbReference type="GO" id="GO:0008009">
    <property type="term" value="F:chemokine activity"/>
    <property type="evidence" value="ECO:0007669"/>
    <property type="project" value="InterPro"/>
</dbReference>
<dbReference type="GO" id="GO:0005615">
    <property type="term" value="C:extracellular space"/>
    <property type="evidence" value="ECO:0007669"/>
    <property type="project" value="UniProtKB-KW"/>
</dbReference>
<dbReference type="FunFam" id="2.40.50.40:FF:000002">
    <property type="entry name" value="C-C motif chemokine"/>
    <property type="match status" value="1"/>
</dbReference>